<dbReference type="AlphaFoldDB" id="A0A8K0RC59"/>
<dbReference type="Pfam" id="PF20434">
    <property type="entry name" value="BD-FAE"/>
    <property type="match status" value="2"/>
</dbReference>
<dbReference type="EMBL" id="JAGMVJ010000005">
    <property type="protein sequence ID" value="KAH7090699.1"/>
    <property type="molecule type" value="Genomic_DNA"/>
</dbReference>
<dbReference type="OrthoDB" id="19653at2759"/>
<protein>
    <submittedName>
        <fullName evidence="3">Alpha/Beta hydrolase protein</fullName>
    </submittedName>
</protein>
<dbReference type="PANTHER" id="PTHR48081">
    <property type="entry name" value="AB HYDROLASE SUPERFAMILY PROTEIN C4A8.06C"/>
    <property type="match status" value="1"/>
</dbReference>
<dbReference type="PANTHER" id="PTHR48081:SF3">
    <property type="entry name" value="ALPHA_BETA HYDROLASE FOLD-3 DOMAIN-CONTAINING PROTEIN"/>
    <property type="match status" value="1"/>
</dbReference>
<dbReference type="InterPro" id="IPR029058">
    <property type="entry name" value="AB_hydrolase_fold"/>
</dbReference>
<dbReference type="SUPFAM" id="SSF53474">
    <property type="entry name" value="alpha/beta-Hydrolases"/>
    <property type="match status" value="1"/>
</dbReference>
<dbReference type="Proteomes" id="UP000813461">
    <property type="component" value="Unassembled WGS sequence"/>
</dbReference>
<evidence type="ECO:0000259" key="2">
    <source>
        <dbReference type="Pfam" id="PF20434"/>
    </source>
</evidence>
<evidence type="ECO:0000313" key="3">
    <source>
        <dbReference type="EMBL" id="KAH7090699.1"/>
    </source>
</evidence>
<proteinExistence type="predicted"/>
<sequence>MEPLRAALRVPYKTVSNVDIPTDIYLPTASSQPCPALIMIHGGAFMLGSASINNTDQIADCIERGWIVMAIEHRLCPGVNVLEGPMADVRDALAFAQEGGLAKALVETWTGTVDSKRVMVMGTSSGGHLALSTAFNTPHPPLAILDFYGAKHFASPFWTQRMSKMPPAFFEPRPQSEMDALHLEKTTLIGGASLEGQAPDPTAPDPKIRQAFAMHQIATGNVVKTIWPAHPDRLESIDPLLNVSKSWPPVCIVHGTADSMIPMSLSKDLEKRMQEEGLEVTFIEVEGEEHTFAGKMQKGSRTWNTQRQGFDWLEKIVQRSSGS</sequence>
<organism evidence="3 4">
    <name type="scientific">Paraphoma chrysanthemicola</name>
    <dbReference type="NCBI Taxonomy" id="798071"/>
    <lineage>
        <taxon>Eukaryota</taxon>
        <taxon>Fungi</taxon>
        <taxon>Dikarya</taxon>
        <taxon>Ascomycota</taxon>
        <taxon>Pezizomycotina</taxon>
        <taxon>Dothideomycetes</taxon>
        <taxon>Pleosporomycetidae</taxon>
        <taxon>Pleosporales</taxon>
        <taxon>Pleosporineae</taxon>
        <taxon>Phaeosphaeriaceae</taxon>
        <taxon>Paraphoma</taxon>
    </lineage>
</organism>
<dbReference type="InterPro" id="IPR049492">
    <property type="entry name" value="BD-FAE-like_dom"/>
</dbReference>
<dbReference type="Gene3D" id="3.40.50.1820">
    <property type="entry name" value="alpha/beta hydrolase"/>
    <property type="match status" value="1"/>
</dbReference>
<feature type="domain" description="BD-FAE-like" evidence="2">
    <location>
        <begin position="23"/>
        <end position="136"/>
    </location>
</feature>
<accession>A0A8K0RC59</accession>
<comment type="caution">
    <text evidence="3">The sequence shown here is derived from an EMBL/GenBank/DDBJ whole genome shotgun (WGS) entry which is preliminary data.</text>
</comment>
<gene>
    <name evidence="3" type="ORF">FB567DRAFT_298453</name>
</gene>
<dbReference type="InterPro" id="IPR050300">
    <property type="entry name" value="GDXG_lipolytic_enzyme"/>
</dbReference>
<keyword evidence="1 3" id="KW-0378">Hydrolase</keyword>
<feature type="domain" description="BD-FAE-like" evidence="2">
    <location>
        <begin position="229"/>
        <end position="272"/>
    </location>
</feature>
<name>A0A8K0RC59_9PLEO</name>
<evidence type="ECO:0000313" key="4">
    <source>
        <dbReference type="Proteomes" id="UP000813461"/>
    </source>
</evidence>
<dbReference type="GO" id="GO:0016787">
    <property type="term" value="F:hydrolase activity"/>
    <property type="evidence" value="ECO:0007669"/>
    <property type="project" value="UniProtKB-KW"/>
</dbReference>
<keyword evidence="4" id="KW-1185">Reference proteome</keyword>
<evidence type="ECO:0000256" key="1">
    <source>
        <dbReference type="ARBA" id="ARBA00022801"/>
    </source>
</evidence>
<reference evidence="3" key="1">
    <citation type="journal article" date="2021" name="Nat. Commun.">
        <title>Genetic determinants of endophytism in the Arabidopsis root mycobiome.</title>
        <authorList>
            <person name="Mesny F."/>
            <person name="Miyauchi S."/>
            <person name="Thiergart T."/>
            <person name="Pickel B."/>
            <person name="Atanasova L."/>
            <person name="Karlsson M."/>
            <person name="Huettel B."/>
            <person name="Barry K.W."/>
            <person name="Haridas S."/>
            <person name="Chen C."/>
            <person name="Bauer D."/>
            <person name="Andreopoulos W."/>
            <person name="Pangilinan J."/>
            <person name="LaButti K."/>
            <person name="Riley R."/>
            <person name="Lipzen A."/>
            <person name="Clum A."/>
            <person name="Drula E."/>
            <person name="Henrissat B."/>
            <person name="Kohler A."/>
            <person name="Grigoriev I.V."/>
            <person name="Martin F.M."/>
            <person name="Hacquard S."/>
        </authorList>
    </citation>
    <scope>NUCLEOTIDE SEQUENCE</scope>
    <source>
        <strain evidence="3">MPI-SDFR-AT-0120</strain>
    </source>
</reference>